<evidence type="ECO:0000256" key="5">
    <source>
        <dbReference type="PIRSR" id="PIRSR602401-1"/>
    </source>
</evidence>
<keyword evidence="4 5" id="KW-0408">Iron</keyword>
<keyword evidence="8" id="KW-1185">Reference proteome</keyword>
<accession>A0A6A6ED01</accession>
<proteinExistence type="inferred from homology"/>
<dbReference type="CDD" id="cd11060">
    <property type="entry name" value="CYP57A1-like"/>
    <property type="match status" value="1"/>
</dbReference>
<evidence type="ECO:0000313" key="7">
    <source>
        <dbReference type="EMBL" id="KAF2189731.1"/>
    </source>
</evidence>
<keyword evidence="6" id="KW-0560">Oxidoreductase</keyword>
<reference evidence="7" key="1">
    <citation type="journal article" date="2020" name="Stud. Mycol.">
        <title>101 Dothideomycetes genomes: a test case for predicting lifestyles and emergence of pathogens.</title>
        <authorList>
            <person name="Haridas S."/>
            <person name="Albert R."/>
            <person name="Binder M."/>
            <person name="Bloem J."/>
            <person name="Labutti K."/>
            <person name="Salamov A."/>
            <person name="Andreopoulos B."/>
            <person name="Baker S."/>
            <person name="Barry K."/>
            <person name="Bills G."/>
            <person name="Bluhm B."/>
            <person name="Cannon C."/>
            <person name="Castanera R."/>
            <person name="Culley D."/>
            <person name="Daum C."/>
            <person name="Ezra D."/>
            <person name="Gonzalez J."/>
            <person name="Henrissat B."/>
            <person name="Kuo A."/>
            <person name="Liang C."/>
            <person name="Lipzen A."/>
            <person name="Lutzoni F."/>
            <person name="Magnuson J."/>
            <person name="Mondo S."/>
            <person name="Nolan M."/>
            <person name="Ohm R."/>
            <person name="Pangilinan J."/>
            <person name="Park H.-J."/>
            <person name="Ramirez L."/>
            <person name="Alfaro M."/>
            <person name="Sun H."/>
            <person name="Tritt A."/>
            <person name="Yoshinaga Y."/>
            <person name="Zwiers L.-H."/>
            <person name="Turgeon B."/>
            <person name="Goodwin S."/>
            <person name="Spatafora J."/>
            <person name="Crous P."/>
            <person name="Grigoriev I."/>
        </authorList>
    </citation>
    <scope>NUCLEOTIDE SEQUENCE</scope>
    <source>
        <strain evidence="7">CBS 207.26</strain>
    </source>
</reference>
<sequence length="432" mass="49207">MSLHSKYGPLVRIAPNEVSIADLPAIKQIYGSGSRFRKSDWYSVWQGHRKFDLFAGRDEKVHGQQRKLVARAYAMETLKDLEPYVDDAIEVFMRKMREQIPGRIDMSKWAQLFAFDVIGEVTFSKSFGFMENSKDDGTFAAIGRAARSGSWLGQVSWLFWLHDALMPYIGNHLGVNNRHGGLRNFALRETASRKERPSAKKDIVGRLFQTSAEKPGEMDYNDVVSMATSNITAGSDTTGISMRAIIYFLLKNPEAKRRLIEEIDQRRRKGELSDPVSWNEANKMKYLQACMHEALRLHPAVGVNLPRVVPPGGTEIHGHYFPAGSIVGVNAWVVHRNKEVYGEDAEEFRPERRLKEDIGDMQRSFFSFGAGSRSCIGRNISWLEMSKLIPTLFLRYDVALADPYAEWSEHCQFFVHQTNFDVKLTPRKHPAT</sequence>
<evidence type="ECO:0000313" key="8">
    <source>
        <dbReference type="Proteomes" id="UP000800200"/>
    </source>
</evidence>
<dbReference type="InterPro" id="IPR050121">
    <property type="entry name" value="Cytochrome_P450_monoxygenase"/>
</dbReference>
<evidence type="ECO:0000256" key="1">
    <source>
        <dbReference type="ARBA" id="ARBA00001971"/>
    </source>
</evidence>
<dbReference type="AlphaFoldDB" id="A0A6A6ED01"/>
<evidence type="ECO:0000256" key="3">
    <source>
        <dbReference type="ARBA" id="ARBA00022723"/>
    </source>
</evidence>
<keyword evidence="3 5" id="KW-0479">Metal-binding</keyword>
<comment type="similarity">
    <text evidence="2 6">Belongs to the cytochrome P450 family.</text>
</comment>
<evidence type="ECO:0000256" key="4">
    <source>
        <dbReference type="ARBA" id="ARBA00023004"/>
    </source>
</evidence>
<name>A0A6A6ED01_9PEZI</name>
<evidence type="ECO:0000256" key="6">
    <source>
        <dbReference type="RuleBase" id="RU000461"/>
    </source>
</evidence>
<dbReference type="Pfam" id="PF00067">
    <property type="entry name" value="p450"/>
    <property type="match status" value="1"/>
</dbReference>
<evidence type="ECO:0000256" key="2">
    <source>
        <dbReference type="ARBA" id="ARBA00010617"/>
    </source>
</evidence>
<organism evidence="7 8">
    <name type="scientific">Zopfia rhizophila CBS 207.26</name>
    <dbReference type="NCBI Taxonomy" id="1314779"/>
    <lineage>
        <taxon>Eukaryota</taxon>
        <taxon>Fungi</taxon>
        <taxon>Dikarya</taxon>
        <taxon>Ascomycota</taxon>
        <taxon>Pezizomycotina</taxon>
        <taxon>Dothideomycetes</taxon>
        <taxon>Dothideomycetes incertae sedis</taxon>
        <taxon>Zopfiaceae</taxon>
        <taxon>Zopfia</taxon>
    </lineage>
</organism>
<dbReference type="InterPro" id="IPR036396">
    <property type="entry name" value="Cyt_P450_sf"/>
</dbReference>
<gene>
    <name evidence="7" type="ORF">K469DRAFT_747749</name>
</gene>
<dbReference type="SUPFAM" id="SSF48264">
    <property type="entry name" value="Cytochrome P450"/>
    <property type="match status" value="1"/>
</dbReference>
<dbReference type="InterPro" id="IPR017972">
    <property type="entry name" value="Cyt_P450_CS"/>
</dbReference>
<keyword evidence="5 6" id="KW-0349">Heme</keyword>
<dbReference type="InterPro" id="IPR002401">
    <property type="entry name" value="Cyt_P450_E_grp-I"/>
</dbReference>
<dbReference type="Gene3D" id="1.10.630.10">
    <property type="entry name" value="Cytochrome P450"/>
    <property type="match status" value="1"/>
</dbReference>
<dbReference type="GO" id="GO:0016705">
    <property type="term" value="F:oxidoreductase activity, acting on paired donors, with incorporation or reduction of molecular oxygen"/>
    <property type="evidence" value="ECO:0007669"/>
    <property type="project" value="InterPro"/>
</dbReference>
<keyword evidence="6" id="KW-0503">Monooxygenase</keyword>
<dbReference type="OrthoDB" id="3934656at2759"/>
<dbReference type="GO" id="GO:0005506">
    <property type="term" value="F:iron ion binding"/>
    <property type="evidence" value="ECO:0007669"/>
    <property type="project" value="InterPro"/>
</dbReference>
<dbReference type="PANTHER" id="PTHR24305:SF232">
    <property type="entry name" value="P450, PUTATIVE (EUROFUNG)-RELATED"/>
    <property type="match status" value="1"/>
</dbReference>
<dbReference type="PROSITE" id="PS00086">
    <property type="entry name" value="CYTOCHROME_P450"/>
    <property type="match status" value="1"/>
</dbReference>
<dbReference type="InterPro" id="IPR001128">
    <property type="entry name" value="Cyt_P450"/>
</dbReference>
<dbReference type="PRINTS" id="PR00385">
    <property type="entry name" value="P450"/>
</dbReference>
<dbReference type="EMBL" id="ML994620">
    <property type="protein sequence ID" value="KAF2189731.1"/>
    <property type="molecule type" value="Genomic_DNA"/>
</dbReference>
<protein>
    <submittedName>
        <fullName evidence="7">Cytochrome P450</fullName>
    </submittedName>
</protein>
<dbReference type="GO" id="GO:0020037">
    <property type="term" value="F:heme binding"/>
    <property type="evidence" value="ECO:0007669"/>
    <property type="project" value="InterPro"/>
</dbReference>
<dbReference type="GO" id="GO:0004497">
    <property type="term" value="F:monooxygenase activity"/>
    <property type="evidence" value="ECO:0007669"/>
    <property type="project" value="UniProtKB-KW"/>
</dbReference>
<dbReference type="PANTHER" id="PTHR24305">
    <property type="entry name" value="CYTOCHROME P450"/>
    <property type="match status" value="1"/>
</dbReference>
<dbReference type="PRINTS" id="PR00463">
    <property type="entry name" value="EP450I"/>
</dbReference>
<comment type="cofactor">
    <cofactor evidence="1 5">
        <name>heme</name>
        <dbReference type="ChEBI" id="CHEBI:30413"/>
    </cofactor>
</comment>
<feature type="binding site" description="axial binding residue" evidence="5">
    <location>
        <position position="375"/>
    </location>
    <ligand>
        <name>heme</name>
        <dbReference type="ChEBI" id="CHEBI:30413"/>
    </ligand>
    <ligandPart>
        <name>Fe</name>
        <dbReference type="ChEBI" id="CHEBI:18248"/>
    </ligandPart>
</feature>
<dbReference type="Proteomes" id="UP000800200">
    <property type="component" value="Unassembled WGS sequence"/>
</dbReference>